<evidence type="ECO:0000256" key="1">
    <source>
        <dbReference type="ARBA" id="ARBA00001968"/>
    </source>
</evidence>
<dbReference type="OrthoDB" id="10267058at2759"/>
<accession>K0SNC4</accession>
<name>K0SNC4_THAOC</name>
<comment type="cofactor">
    <cofactor evidence="1">
        <name>a divalent metal cation</name>
        <dbReference type="ChEBI" id="CHEBI:60240"/>
    </cofactor>
</comment>
<dbReference type="GO" id="GO:0047429">
    <property type="term" value="F:nucleoside triphosphate diphosphatase activity"/>
    <property type="evidence" value="ECO:0007669"/>
    <property type="project" value="InterPro"/>
</dbReference>
<evidence type="ECO:0000313" key="3">
    <source>
        <dbReference type="EMBL" id="EJK62456.1"/>
    </source>
</evidence>
<dbReference type="PANTHER" id="PTHR43213">
    <property type="entry name" value="BIFUNCTIONAL DTTP/UTP PYROPHOSPHATASE/METHYLTRANSFERASE PROTEIN-RELATED"/>
    <property type="match status" value="1"/>
</dbReference>
<comment type="caution">
    <text evidence="3">The sequence shown here is derived from an EMBL/GenBank/DDBJ whole genome shotgun (WGS) entry which is preliminary data.</text>
</comment>
<evidence type="ECO:0000313" key="4">
    <source>
        <dbReference type="Proteomes" id="UP000266841"/>
    </source>
</evidence>
<reference evidence="3 4" key="1">
    <citation type="journal article" date="2012" name="Genome Biol.">
        <title>Genome and low-iron response of an oceanic diatom adapted to chronic iron limitation.</title>
        <authorList>
            <person name="Lommer M."/>
            <person name="Specht M."/>
            <person name="Roy A.S."/>
            <person name="Kraemer L."/>
            <person name="Andreson R."/>
            <person name="Gutowska M.A."/>
            <person name="Wolf J."/>
            <person name="Bergner S.V."/>
            <person name="Schilhabel M.B."/>
            <person name="Klostermeier U.C."/>
            <person name="Beiko R.G."/>
            <person name="Rosenstiel P."/>
            <person name="Hippler M."/>
            <person name="Laroche J."/>
        </authorList>
    </citation>
    <scope>NUCLEOTIDE SEQUENCE [LARGE SCALE GENOMIC DNA]</scope>
    <source>
        <strain evidence="3 4">CCMP1005</strain>
    </source>
</reference>
<dbReference type="PANTHER" id="PTHR43213:SF5">
    <property type="entry name" value="BIFUNCTIONAL DTTP_UTP PYROPHOSPHATASE_METHYLTRANSFERASE PROTEIN-RELATED"/>
    <property type="match status" value="1"/>
</dbReference>
<dbReference type="Pfam" id="PF02545">
    <property type="entry name" value="Maf"/>
    <property type="match status" value="1"/>
</dbReference>
<dbReference type="SUPFAM" id="SSF52972">
    <property type="entry name" value="ITPase-like"/>
    <property type="match status" value="1"/>
</dbReference>
<dbReference type="Gene3D" id="3.90.950.10">
    <property type="match status" value="1"/>
</dbReference>
<dbReference type="OMA" id="RDQRMHK"/>
<keyword evidence="2" id="KW-0378">Hydrolase</keyword>
<dbReference type="AlphaFoldDB" id="K0SNC4"/>
<dbReference type="InterPro" id="IPR029001">
    <property type="entry name" value="ITPase-like_fam"/>
</dbReference>
<dbReference type="PIRSF" id="PIRSF006305">
    <property type="entry name" value="Maf"/>
    <property type="match status" value="1"/>
</dbReference>
<dbReference type="HAMAP" id="MF_00528">
    <property type="entry name" value="Maf"/>
    <property type="match status" value="1"/>
</dbReference>
<dbReference type="Proteomes" id="UP000266841">
    <property type="component" value="Unassembled WGS sequence"/>
</dbReference>
<dbReference type="CDD" id="cd00555">
    <property type="entry name" value="Maf"/>
    <property type="match status" value="1"/>
</dbReference>
<gene>
    <name evidence="3" type="ORF">THAOC_16933</name>
</gene>
<keyword evidence="4" id="KW-1185">Reference proteome</keyword>
<dbReference type="NCBIfam" id="TIGR00172">
    <property type="entry name" value="maf"/>
    <property type="match status" value="1"/>
</dbReference>
<evidence type="ECO:0000256" key="2">
    <source>
        <dbReference type="ARBA" id="ARBA00022801"/>
    </source>
</evidence>
<proteinExistence type="inferred from homology"/>
<dbReference type="eggNOG" id="KOG1509">
    <property type="taxonomic scope" value="Eukaryota"/>
</dbReference>
<sequence length="236" mass="25780">MSMNATKKGDRLDDDQGLLVSCIDKLGVVSGDGDKSKPIILLASQSPRRREILDMMGLKNRYYAQPSPLDEEALQAELATQEILPTDYARILAERKASAMSITLPESPQTLVIGSDTIVDIDCQILNKPTSEEDAFNMLNKLSGKKHQVHTGVAVYSGETKLVSFTETASVRFQQLTEEDIRAYIATGEPMDKAGSYGIQGIGGQLVERIDGSYFAVMGLPMHSLSRELAKIINSL</sequence>
<organism evidence="3 4">
    <name type="scientific">Thalassiosira oceanica</name>
    <name type="common">Marine diatom</name>
    <dbReference type="NCBI Taxonomy" id="159749"/>
    <lineage>
        <taxon>Eukaryota</taxon>
        <taxon>Sar</taxon>
        <taxon>Stramenopiles</taxon>
        <taxon>Ochrophyta</taxon>
        <taxon>Bacillariophyta</taxon>
        <taxon>Coscinodiscophyceae</taxon>
        <taxon>Thalassiosirophycidae</taxon>
        <taxon>Thalassiosirales</taxon>
        <taxon>Thalassiosiraceae</taxon>
        <taxon>Thalassiosira</taxon>
    </lineage>
</organism>
<protein>
    <submittedName>
        <fullName evidence="3">Uncharacterized protein</fullName>
    </submittedName>
</protein>
<dbReference type="EMBL" id="AGNL01018874">
    <property type="protein sequence ID" value="EJK62456.1"/>
    <property type="molecule type" value="Genomic_DNA"/>
</dbReference>
<dbReference type="InterPro" id="IPR003697">
    <property type="entry name" value="Maf-like"/>
</dbReference>